<reference evidence="1 2" key="1">
    <citation type="submission" date="2018-05" db="EMBL/GenBank/DDBJ databases">
        <title>Genomic Encyclopedia of Type Strains, Phase IV (KMG-IV): sequencing the most valuable type-strain genomes for metagenomic binning, comparative biology and taxonomic classification.</title>
        <authorList>
            <person name="Goeker M."/>
        </authorList>
    </citation>
    <scope>NUCLEOTIDE SEQUENCE [LARGE SCALE GENOMIC DNA]</scope>
    <source>
        <strain evidence="1 2">DSM 7229</strain>
    </source>
</reference>
<dbReference type="SUPFAM" id="SSF54637">
    <property type="entry name" value="Thioesterase/thiol ester dehydrase-isomerase"/>
    <property type="match status" value="1"/>
</dbReference>
<dbReference type="InterPro" id="IPR029069">
    <property type="entry name" value="HotDog_dom_sf"/>
</dbReference>
<accession>A0A2V1ZRL4</accession>
<keyword evidence="2" id="KW-1185">Reference proteome</keyword>
<dbReference type="EMBL" id="QGGM01000014">
    <property type="protein sequence ID" value="PWK07803.1"/>
    <property type="molecule type" value="Genomic_DNA"/>
</dbReference>
<protein>
    <recommendedName>
        <fullName evidence="3">Acyl-CoA thioesterase FadM</fullName>
    </recommendedName>
</protein>
<dbReference type="GeneID" id="60255948"/>
<dbReference type="RefSeq" id="WP_045445921.1">
    <property type="nucleotide sequence ID" value="NZ_CAJGZY010000009.1"/>
</dbReference>
<organism evidence="1 2">
    <name type="scientific">Psychrobacter immobilis</name>
    <dbReference type="NCBI Taxonomy" id="498"/>
    <lineage>
        <taxon>Bacteria</taxon>
        <taxon>Pseudomonadati</taxon>
        <taxon>Pseudomonadota</taxon>
        <taxon>Gammaproteobacteria</taxon>
        <taxon>Moraxellales</taxon>
        <taxon>Moraxellaceae</taxon>
        <taxon>Psychrobacter</taxon>
    </lineage>
</organism>
<gene>
    <name evidence="1" type="ORF">C8D84_11443</name>
</gene>
<sequence length="147" mass="17259">MSKQELDFDNDIFVFETVMRVRHIELDMAQYLTLESLTALLCEARQRFFYSKGIKEIDADYHGLIIDELQLSIVSRIRAREELLFEVGVEPLYDNGGTIVIKITRMHTGETVAKARQHFVNYDFRLNKSIALDKIMKEALYPHLYRI</sequence>
<name>A0A2V1ZRL4_PSYIM</name>
<evidence type="ECO:0000313" key="2">
    <source>
        <dbReference type="Proteomes" id="UP000245655"/>
    </source>
</evidence>
<proteinExistence type="predicted"/>
<evidence type="ECO:0000313" key="1">
    <source>
        <dbReference type="EMBL" id="PWK07803.1"/>
    </source>
</evidence>
<dbReference type="AlphaFoldDB" id="A0A2V1ZRL4"/>
<comment type="caution">
    <text evidence="1">The sequence shown here is derived from an EMBL/GenBank/DDBJ whole genome shotgun (WGS) entry which is preliminary data.</text>
</comment>
<dbReference type="Gene3D" id="3.10.129.10">
    <property type="entry name" value="Hotdog Thioesterase"/>
    <property type="match status" value="1"/>
</dbReference>
<evidence type="ECO:0008006" key="3">
    <source>
        <dbReference type="Google" id="ProtNLM"/>
    </source>
</evidence>
<dbReference type="Proteomes" id="UP000245655">
    <property type="component" value="Unassembled WGS sequence"/>
</dbReference>